<dbReference type="InterPro" id="IPR033396">
    <property type="entry name" value="DUF5107"/>
</dbReference>
<dbReference type="Proteomes" id="UP000867740">
    <property type="component" value="Unassembled WGS sequence"/>
</dbReference>
<evidence type="ECO:0000259" key="2">
    <source>
        <dbReference type="Pfam" id="PF17128"/>
    </source>
</evidence>
<feature type="domain" description="DUF5107" evidence="2">
    <location>
        <begin position="39"/>
        <end position="325"/>
    </location>
</feature>
<name>A0A9P3WEE8_KLUIN</name>
<dbReference type="RefSeq" id="WP_047369265.1">
    <property type="nucleotide sequence ID" value="NZ_CABMNU010000005.1"/>
</dbReference>
<dbReference type="InterPro" id="IPR019734">
    <property type="entry name" value="TPR_rpt"/>
</dbReference>
<evidence type="ECO:0000313" key="3">
    <source>
        <dbReference type="EMBL" id="HAT3579926.1"/>
    </source>
</evidence>
<comment type="caution">
    <text evidence="3">The sequence shown here is derived from an EMBL/GenBank/DDBJ whole genome shotgun (WGS) entry which is preliminary data.</text>
</comment>
<dbReference type="AlphaFoldDB" id="A0A9P3WEE8"/>
<organism evidence="3 4">
    <name type="scientific">Kluyvera intermedia</name>
    <name type="common">Enterobacter intermedius</name>
    <dbReference type="NCBI Taxonomy" id="61648"/>
    <lineage>
        <taxon>Bacteria</taxon>
        <taxon>Pseudomonadati</taxon>
        <taxon>Pseudomonadota</taxon>
        <taxon>Gammaproteobacteria</taxon>
        <taxon>Enterobacterales</taxon>
        <taxon>Enterobacteriaceae</taxon>
        <taxon>Kluyvera</taxon>
    </lineage>
</organism>
<dbReference type="EMBL" id="DACSUM010000001">
    <property type="protein sequence ID" value="HAT3579926.1"/>
    <property type="molecule type" value="Genomic_DNA"/>
</dbReference>
<proteinExistence type="predicted"/>
<dbReference type="InterPro" id="IPR014718">
    <property type="entry name" value="GH-type_carb-bd"/>
</dbReference>
<dbReference type="InterPro" id="IPR011990">
    <property type="entry name" value="TPR-like_helical_dom_sf"/>
</dbReference>
<accession>A0A9P3WEE8</accession>
<dbReference type="Gene3D" id="1.25.40.10">
    <property type="entry name" value="Tetratricopeptide repeat domain"/>
    <property type="match status" value="2"/>
</dbReference>
<protein>
    <submittedName>
        <fullName evidence="3">DUF5107 domain-containing protein</fullName>
    </submittedName>
</protein>
<sequence>MEPVKVWRETVFIPTYETGPQDTHPMFLENRVYQGSTGAVYPYGVTDTLSDSKTEKAWQAVWLENDYLKIMILPELGGRVQRAFDKVKQRDFVYHNEVIKPALVGLLGPWISGGIEFNWPQHHRPTTYMPVDCTFEEHDDGSKTVWVGETEPMHGLQVMTGFTLRPNRAALEIGSRVYNANATPRHFLWWANPAVKGGDDHQSVFPPDVTAVFDHGKRAVSAFPIATGTYYKVDYSAGVDISRYKNVPVPTSYMAEKSAYDFVGAWSHDEDGGLLHVADHHIAPGKKQWSWGHSEFGQAWDRSLTDINGPYIELMTGIFADNQPDFTWLDAYEEKRFVQYFLPYHTLGMVQNASRDAVLKLQRSDNGVEWGLYAIASLAGYRLLLTETGNPTPLLDESVNLAPCSVRQGEFDAIRPARLTLTLKDTHGIVVLAYEEHQPGEMPLPEVATAPAAAENITSADEAWFIGQHLEQYNHASRSAFDYYIRGVAIDPLDYRCNLALATLEYNRADYPRAVEYATQALARAHRLNKNPQCGQASFIRASALERQQCFAEAKEDFWRAIWSGNSKAAGFYGLARLAARELHYPEGIEFCRQSLRACPTNQDVLCLQVRLQQLNGDAEEAKANLQTLRHDYPLNPTVWWLQWQSEGSDEALNAWRDICGGRDINALLTAGQLLSWGMKTEAIGVLEKLACERTLPLLLQASLLTESDRAPLIARAIDAFPRFVRFPNTLDEVDALNILPESAFARHLLACFHYSKRNDEKAVALWQQCVAMDDSVADAWRGLAIYAWNKQQDETLAARYLDTACRLLPDDARLLFERDLLAKLTGATPQSRLTRLEANLSCALKRDDMTAELLNLWHLCGETEKATAVLKRRKFHPWEGGEGKITGQFILNQLLQAWQAIDARHPARAELLLIAALRYPENLSEGRLPGQTDNDIWFWLGVCARLQRDEAQAQAAWQKAAQGDRTLNVHSYYNDQPADYLFWQGMALRMLGDNVAADALFTDMAQWAANMLHAPVEADFFAVSQPDLLSLYGSLQQQHQEKCLYIQALSAAGMGDESRWNQASAALTTLNPAWPKAALFSRVMSYVLHLIH</sequence>
<reference evidence="3" key="2">
    <citation type="submission" date="2020-10" db="EMBL/GenBank/DDBJ databases">
        <authorList>
            <consortium name="NCBI Pathogen Detection Project"/>
        </authorList>
    </citation>
    <scope>NUCLEOTIDE SEQUENCE</scope>
    <source>
        <strain evidence="3">CAVp300</strain>
    </source>
</reference>
<reference evidence="3" key="1">
    <citation type="journal article" date="2018" name="Genome Biol.">
        <title>SKESA: strategic k-mer extension for scrupulous assemblies.</title>
        <authorList>
            <person name="Souvorov A."/>
            <person name="Agarwala R."/>
            <person name="Lipman D.J."/>
        </authorList>
    </citation>
    <scope>NUCLEOTIDE SEQUENCE</scope>
    <source>
        <strain evidence="3">CAVp300</strain>
    </source>
</reference>
<gene>
    <name evidence="3" type="ORF">I8531_000165</name>
</gene>
<dbReference type="Pfam" id="PF17128">
    <property type="entry name" value="DUF5107"/>
    <property type="match status" value="1"/>
</dbReference>
<dbReference type="SMART" id="SM00028">
    <property type="entry name" value="TPR"/>
    <property type="match status" value="5"/>
</dbReference>
<evidence type="ECO:0000256" key="1">
    <source>
        <dbReference type="SAM" id="Coils"/>
    </source>
</evidence>
<evidence type="ECO:0000313" key="4">
    <source>
        <dbReference type="Proteomes" id="UP000867740"/>
    </source>
</evidence>
<dbReference type="GO" id="GO:0030246">
    <property type="term" value="F:carbohydrate binding"/>
    <property type="evidence" value="ECO:0007669"/>
    <property type="project" value="InterPro"/>
</dbReference>
<feature type="coiled-coil region" evidence="1">
    <location>
        <begin position="605"/>
        <end position="632"/>
    </location>
</feature>
<dbReference type="SUPFAM" id="SSF48452">
    <property type="entry name" value="TPR-like"/>
    <property type="match status" value="2"/>
</dbReference>
<dbReference type="Pfam" id="PF13432">
    <property type="entry name" value="TPR_16"/>
    <property type="match status" value="2"/>
</dbReference>
<dbReference type="Gene3D" id="2.70.98.10">
    <property type="match status" value="1"/>
</dbReference>
<keyword evidence="1" id="KW-0175">Coiled coil</keyword>